<proteinExistence type="inferred from homology"/>
<comment type="caution">
    <text evidence="3">The sequence shown here is derived from an EMBL/GenBank/DDBJ whole genome shotgun (WGS) entry which is preliminary data.</text>
</comment>
<accession>A0ABM9XXA6</accession>
<dbReference type="Pfam" id="PF23169">
    <property type="entry name" value="HalD"/>
    <property type="match status" value="1"/>
</dbReference>
<dbReference type="Proteomes" id="UP000010319">
    <property type="component" value="Unassembled WGS sequence"/>
</dbReference>
<dbReference type="InterPro" id="IPR056470">
    <property type="entry name" value="BesD/HalB-like"/>
</dbReference>
<keyword evidence="1" id="KW-0408">Iron</keyword>
<evidence type="ECO:0000313" key="3">
    <source>
        <dbReference type="EMBL" id="EEQ05931.1"/>
    </source>
</evidence>
<keyword evidence="1" id="KW-0560">Oxidoreductase</keyword>
<evidence type="ECO:0000256" key="1">
    <source>
        <dbReference type="RuleBase" id="RU003682"/>
    </source>
</evidence>
<dbReference type="Gene3D" id="2.60.120.620">
    <property type="entry name" value="q2cbj1_9rhob like domain"/>
    <property type="match status" value="1"/>
</dbReference>
<dbReference type="PROSITE" id="PS51471">
    <property type="entry name" value="FE2OG_OXY"/>
    <property type="match status" value="1"/>
</dbReference>
<protein>
    <submittedName>
        <fullName evidence="3">Oxidoreductase, 2OG-Fe(II) oxygenase family</fullName>
    </submittedName>
</protein>
<evidence type="ECO:0000259" key="2">
    <source>
        <dbReference type="PROSITE" id="PS51471"/>
    </source>
</evidence>
<dbReference type="SUPFAM" id="SSF51197">
    <property type="entry name" value="Clavaminate synthase-like"/>
    <property type="match status" value="1"/>
</dbReference>
<dbReference type="InterPro" id="IPR005123">
    <property type="entry name" value="Oxoglu/Fe-dep_dioxygenase_dom"/>
</dbReference>
<gene>
    <name evidence="3" type="ORF">yberc0001_21330</name>
</gene>
<organism evidence="3 4">
    <name type="scientific">Yersinia bercovieri ATCC 43970</name>
    <dbReference type="NCBI Taxonomy" id="349968"/>
    <lineage>
        <taxon>Bacteria</taxon>
        <taxon>Pseudomonadati</taxon>
        <taxon>Pseudomonadota</taxon>
        <taxon>Gammaproteobacteria</taxon>
        <taxon>Enterobacterales</taxon>
        <taxon>Yersiniaceae</taxon>
        <taxon>Yersinia</taxon>
    </lineage>
</organism>
<sequence>MKHQPVTLSITVGYMQKLAEIINMVAHPISDALFIAQCKSTLETSGVLVLSDFLLAPVLASIKQEGIEQQYQAYYAANQHNVYLTKPDPAFPADHPRNRLVTSSKGCITDEEIPANSALRTLYDAKDFQDFLCAVLDENQLYPYADSLSSINLHYASQGQELGWHFDNSSFAITLLVQKPQAGGVFEYIEEMRDADNGEMNYAGVEQLLNQQIVPKTLQIEPGDLVLFRGRNAIHRVTPTQGDITRMLVVLAYNAQPNIALSETARVTFYGRI</sequence>
<keyword evidence="4" id="KW-1185">Reference proteome</keyword>
<reference evidence="3" key="1">
    <citation type="submission" date="2008-12" db="EMBL/GenBank/DDBJ databases">
        <title>Annotation of the Yersinia bercovieri ATCC 43970 genome.</title>
        <authorList>
            <person name="Read T.D."/>
            <person name="Akmal A."/>
            <person name="Bishop-Lilly K."/>
            <person name="Chen P.E."/>
            <person name="Cook C."/>
            <person name="Kiley M.P."/>
            <person name="Lentz S."/>
            <person name="Mateczun A."/>
            <person name="Nagarajan N."/>
            <person name="Nolan N."/>
            <person name="Osborne B.I."/>
            <person name="Pop M."/>
            <person name="Sozhamannan S."/>
            <person name="Stewart A.C."/>
            <person name="Sulakvelidze A."/>
            <person name="Thomason B."/>
            <person name="Willner K."/>
            <person name="Zwick M.E."/>
        </authorList>
    </citation>
    <scope>NUCLEOTIDE SEQUENCE [LARGE SCALE GENOMIC DNA]</scope>
    <source>
        <strain evidence="3">ATCC 43970</strain>
    </source>
</reference>
<dbReference type="EMBL" id="AALC02000039">
    <property type="protein sequence ID" value="EEQ05931.1"/>
    <property type="molecule type" value="Genomic_DNA"/>
</dbReference>
<name>A0ABM9XXA6_YERBE</name>
<keyword evidence="1" id="KW-0479">Metal-binding</keyword>
<evidence type="ECO:0000313" key="4">
    <source>
        <dbReference type="Proteomes" id="UP000010319"/>
    </source>
</evidence>
<comment type="similarity">
    <text evidence="1">Belongs to the iron/ascorbate-dependent oxidoreductase family.</text>
</comment>
<feature type="domain" description="Fe2OG dioxygenase" evidence="2">
    <location>
        <begin position="144"/>
        <end position="257"/>
    </location>
</feature>